<name>A0A915C7V9_PARUN</name>
<keyword evidence="2" id="KW-1185">Reference proteome</keyword>
<dbReference type="AlphaFoldDB" id="A0A915C7V9"/>
<keyword evidence="1" id="KW-0812">Transmembrane</keyword>
<evidence type="ECO:0000256" key="1">
    <source>
        <dbReference type="SAM" id="Phobius"/>
    </source>
</evidence>
<dbReference type="Proteomes" id="UP000887569">
    <property type="component" value="Unplaced"/>
</dbReference>
<keyword evidence="1" id="KW-1133">Transmembrane helix</keyword>
<protein>
    <submittedName>
        <fullName evidence="3">Uncharacterized protein</fullName>
    </submittedName>
</protein>
<organism evidence="2 3">
    <name type="scientific">Parascaris univalens</name>
    <name type="common">Nematode worm</name>
    <dbReference type="NCBI Taxonomy" id="6257"/>
    <lineage>
        <taxon>Eukaryota</taxon>
        <taxon>Metazoa</taxon>
        <taxon>Ecdysozoa</taxon>
        <taxon>Nematoda</taxon>
        <taxon>Chromadorea</taxon>
        <taxon>Rhabditida</taxon>
        <taxon>Spirurina</taxon>
        <taxon>Ascaridomorpha</taxon>
        <taxon>Ascaridoidea</taxon>
        <taxon>Ascarididae</taxon>
        <taxon>Parascaris</taxon>
    </lineage>
</organism>
<evidence type="ECO:0000313" key="2">
    <source>
        <dbReference type="Proteomes" id="UP000887569"/>
    </source>
</evidence>
<dbReference type="WBParaSite" id="PgR098_g021_t01">
    <property type="protein sequence ID" value="PgR098_g021_t01"/>
    <property type="gene ID" value="PgR098_g021"/>
</dbReference>
<reference evidence="3" key="1">
    <citation type="submission" date="2022-11" db="UniProtKB">
        <authorList>
            <consortium name="WormBaseParasite"/>
        </authorList>
    </citation>
    <scope>IDENTIFICATION</scope>
</reference>
<keyword evidence="1" id="KW-0472">Membrane</keyword>
<feature type="transmembrane region" description="Helical" evidence="1">
    <location>
        <begin position="45"/>
        <end position="64"/>
    </location>
</feature>
<proteinExistence type="predicted"/>
<accession>A0A915C7V9</accession>
<evidence type="ECO:0000313" key="3">
    <source>
        <dbReference type="WBParaSite" id="PgR098_g021_t01"/>
    </source>
</evidence>
<sequence>MEKTHLKESYYSRLKSTKDKKRLTSLFVGFFFKRGTSLFHYRNEIIYLGNICCFTFTFNIAYTFDAQMDAIIEEADETENNEIKAKRNAQTRDWPGGNI</sequence>